<comment type="caution">
    <text evidence="1">The sequence shown here is derived from an EMBL/GenBank/DDBJ whole genome shotgun (WGS) entry which is preliminary data.</text>
</comment>
<dbReference type="RefSeq" id="XP_037166341.1">
    <property type="nucleotide sequence ID" value="XM_037306806.1"/>
</dbReference>
<organism evidence="1 2">
    <name type="scientific">Letharia columbiana</name>
    <dbReference type="NCBI Taxonomy" id="112416"/>
    <lineage>
        <taxon>Eukaryota</taxon>
        <taxon>Fungi</taxon>
        <taxon>Dikarya</taxon>
        <taxon>Ascomycota</taxon>
        <taxon>Pezizomycotina</taxon>
        <taxon>Lecanoromycetes</taxon>
        <taxon>OSLEUM clade</taxon>
        <taxon>Lecanoromycetidae</taxon>
        <taxon>Lecanorales</taxon>
        <taxon>Lecanorineae</taxon>
        <taxon>Parmeliaceae</taxon>
        <taxon>Letharia</taxon>
    </lineage>
</organism>
<dbReference type="EMBL" id="JACCJC010000016">
    <property type="protein sequence ID" value="KAF6237009.1"/>
    <property type="molecule type" value="Genomic_DNA"/>
</dbReference>
<protein>
    <recommendedName>
        <fullName evidence="3">Vacuolar protein sorting-associated protein 62</fullName>
    </recommendedName>
</protein>
<dbReference type="Proteomes" id="UP000578531">
    <property type="component" value="Unassembled WGS sequence"/>
</dbReference>
<evidence type="ECO:0008006" key="3">
    <source>
        <dbReference type="Google" id="ProtNLM"/>
    </source>
</evidence>
<sequence>MFPPTVKKEGLSARTIPIIRVGASPAQRNSRLEYDEVPAPTIRQLAQIQFVKGSNGSDMRDPISRWSSMTPVVWLYPGENYFPSDIGAQLVHTKPEINFTVVEGYENPLTLNNLDSLNSYGTGGTDVYLTSVDDITTNPAWLNGVKPDSTGKTDGATSVAIIVNDHGDGLVDAFYMYFYAFNWGGVLLDIQEVDLHVGDWEHNMVRFQNGTPTQVWYSQHGFGEAFTYDCLEKQGVRPVTYSGNGSHANYAINGTHDHTIPNVNLPDAGVLTDYTDKGTLWDPLLGAYFYSYDASAKTYTAYDPSYPTAFLQYLGTWGDEQYPNSDPRQHEILGISATAEFTSGPTGPEDKQLNRTEVCPVASGYVCDVRTELTS</sequence>
<accession>A0A8H6L624</accession>
<dbReference type="PANTHER" id="PTHR48174">
    <property type="entry name" value="DUF946 FAMILY PROTEIN"/>
    <property type="match status" value="1"/>
</dbReference>
<dbReference type="AlphaFoldDB" id="A0A8H6L624"/>
<gene>
    <name evidence="1" type="ORF">HO173_004888</name>
</gene>
<dbReference type="InterPro" id="IPR009291">
    <property type="entry name" value="Vps62"/>
</dbReference>
<proteinExistence type="predicted"/>
<keyword evidence="2" id="KW-1185">Reference proteome</keyword>
<dbReference type="PANTHER" id="PTHR48174:SF5">
    <property type="entry name" value="VACUOLAR PROTEIN SORTING-ASSOCIATED PROTEIN 62"/>
    <property type="match status" value="1"/>
</dbReference>
<dbReference type="Pfam" id="PF06101">
    <property type="entry name" value="Vps62"/>
    <property type="match status" value="1"/>
</dbReference>
<name>A0A8H6L624_9LECA</name>
<evidence type="ECO:0000313" key="1">
    <source>
        <dbReference type="EMBL" id="KAF6237009.1"/>
    </source>
</evidence>
<reference evidence="1 2" key="1">
    <citation type="journal article" date="2020" name="Genomics">
        <title>Complete, high-quality genomes from long-read metagenomic sequencing of two wolf lichen thalli reveals enigmatic genome architecture.</title>
        <authorList>
            <person name="McKenzie S.K."/>
            <person name="Walston R.F."/>
            <person name="Allen J.L."/>
        </authorList>
    </citation>
    <scope>NUCLEOTIDE SEQUENCE [LARGE SCALE GENOMIC DNA]</scope>
    <source>
        <strain evidence="1">WasteWater2</strain>
    </source>
</reference>
<dbReference type="GeneID" id="59286552"/>
<dbReference type="OrthoDB" id="188042at2759"/>
<evidence type="ECO:0000313" key="2">
    <source>
        <dbReference type="Proteomes" id="UP000578531"/>
    </source>
</evidence>